<keyword evidence="3" id="KW-1185">Reference proteome</keyword>
<reference evidence="2" key="1">
    <citation type="submission" date="2022-11" db="EMBL/GenBank/DDBJ databases">
        <title>Marilongibacter aestuarii gen. nov., sp. nov., isolated from tidal flat sediment.</title>
        <authorList>
            <person name="Jiayan W."/>
        </authorList>
    </citation>
    <scope>NUCLEOTIDE SEQUENCE</scope>
    <source>
        <strain evidence="2">Z1-6</strain>
    </source>
</reference>
<evidence type="ECO:0000313" key="3">
    <source>
        <dbReference type="Proteomes" id="UP001145087"/>
    </source>
</evidence>
<gene>
    <name evidence="2" type="ORF">OU798_11835</name>
</gene>
<dbReference type="PANTHER" id="PTHR43667:SF2">
    <property type="entry name" value="FATTY ACID C-METHYL TRANSFERASE"/>
    <property type="match status" value="1"/>
</dbReference>
<keyword evidence="1" id="KW-0472">Membrane</keyword>
<dbReference type="InterPro" id="IPR029063">
    <property type="entry name" value="SAM-dependent_MTases_sf"/>
</dbReference>
<keyword evidence="2" id="KW-0808">Transferase</keyword>
<keyword evidence="1" id="KW-1133">Transmembrane helix</keyword>
<evidence type="ECO:0000313" key="2">
    <source>
        <dbReference type="EMBL" id="MCY1721037.1"/>
    </source>
</evidence>
<accession>A0A9X3F747</accession>
<feature type="transmembrane region" description="Helical" evidence="1">
    <location>
        <begin position="238"/>
        <end position="257"/>
    </location>
</feature>
<dbReference type="PANTHER" id="PTHR43667">
    <property type="entry name" value="CYCLOPROPANE-FATTY-ACYL-PHOSPHOLIPID SYNTHASE"/>
    <property type="match status" value="1"/>
</dbReference>
<evidence type="ECO:0000256" key="1">
    <source>
        <dbReference type="SAM" id="Phobius"/>
    </source>
</evidence>
<keyword evidence="1" id="KW-0812">Transmembrane</keyword>
<keyword evidence="2" id="KW-0489">Methyltransferase</keyword>
<comment type="caution">
    <text evidence="2">The sequence shown here is derived from an EMBL/GenBank/DDBJ whole genome shotgun (WGS) entry which is preliminary data.</text>
</comment>
<protein>
    <submittedName>
        <fullName evidence="2">Class I SAM-dependent methyltransferase</fullName>
    </submittedName>
</protein>
<dbReference type="RefSeq" id="WP_343333371.1">
    <property type="nucleotide sequence ID" value="NZ_JAPOHD010000027.1"/>
</dbReference>
<dbReference type="Proteomes" id="UP001145087">
    <property type="component" value="Unassembled WGS sequence"/>
</dbReference>
<dbReference type="AlphaFoldDB" id="A0A9X3F747"/>
<name>A0A9X3F747_9BACT</name>
<dbReference type="GO" id="GO:0008168">
    <property type="term" value="F:methyltransferase activity"/>
    <property type="evidence" value="ECO:0007669"/>
    <property type="project" value="UniProtKB-KW"/>
</dbReference>
<sequence>MQDRHSNRQKYFNEQAYTTRKYVIPYIKQHVKVKADSTVLEIGCGEGGNLIPFMELGCKITGIDLSVTKINNGNEFFRDHKNRNNLTLIADDIYKRSDLGTFDIIILRDVIEHIPNQNFFMKYFRCFFHERSIVYFGFPPWQNPFGGHQQMCHSRILSKLPYFHILPFSIYKGVLKLFGETEGRINDLLEIKETGISIERFEAITKANNFDTIDKTLFFINPNYEIKFKLKPRQQSKLIAAIPWVSNFFTTCAYYILKPNFSV</sequence>
<dbReference type="InterPro" id="IPR050723">
    <property type="entry name" value="CFA/CMAS"/>
</dbReference>
<organism evidence="2 3">
    <name type="scientific">Draconibacterium aestuarii</name>
    <dbReference type="NCBI Taxonomy" id="2998507"/>
    <lineage>
        <taxon>Bacteria</taxon>
        <taxon>Pseudomonadati</taxon>
        <taxon>Bacteroidota</taxon>
        <taxon>Bacteroidia</taxon>
        <taxon>Marinilabiliales</taxon>
        <taxon>Prolixibacteraceae</taxon>
        <taxon>Draconibacterium</taxon>
    </lineage>
</organism>
<dbReference type="Gene3D" id="3.40.50.150">
    <property type="entry name" value="Vaccinia Virus protein VP39"/>
    <property type="match status" value="1"/>
</dbReference>
<dbReference type="Pfam" id="PF13489">
    <property type="entry name" value="Methyltransf_23"/>
    <property type="match status" value="1"/>
</dbReference>
<dbReference type="SUPFAM" id="SSF53335">
    <property type="entry name" value="S-adenosyl-L-methionine-dependent methyltransferases"/>
    <property type="match status" value="1"/>
</dbReference>
<dbReference type="CDD" id="cd02440">
    <property type="entry name" value="AdoMet_MTases"/>
    <property type="match status" value="1"/>
</dbReference>
<proteinExistence type="predicted"/>
<dbReference type="EMBL" id="JAPOHD010000027">
    <property type="protein sequence ID" value="MCY1721037.1"/>
    <property type="molecule type" value="Genomic_DNA"/>
</dbReference>
<dbReference type="GO" id="GO:0032259">
    <property type="term" value="P:methylation"/>
    <property type="evidence" value="ECO:0007669"/>
    <property type="project" value="UniProtKB-KW"/>
</dbReference>